<evidence type="ECO:0000256" key="7">
    <source>
        <dbReference type="SAM" id="Phobius"/>
    </source>
</evidence>
<feature type="transmembrane region" description="Helical" evidence="7">
    <location>
        <begin position="12"/>
        <end position="29"/>
    </location>
</feature>
<evidence type="ECO:0000256" key="1">
    <source>
        <dbReference type="ARBA" id="ARBA00004141"/>
    </source>
</evidence>
<dbReference type="GO" id="GO:0016020">
    <property type="term" value="C:membrane"/>
    <property type="evidence" value="ECO:0007669"/>
    <property type="project" value="UniProtKB-SubCell"/>
</dbReference>
<evidence type="ECO:0000313" key="10">
    <source>
        <dbReference type="Proteomes" id="UP000620124"/>
    </source>
</evidence>
<organism evidence="9 10">
    <name type="scientific">Mycena venus</name>
    <dbReference type="NCBI Taxonomy" id="2733690"/>
    <lineage>
        <taxon>Eukaryota</taxon>
        <taxon>Fungi</taxon>
        <taxon>Dikarya</taxon>
        <taxon>Basidiomycota</taxon>
        <taxon>Agaricomycotina</taxon>
        <taxon>Agaricomycetes</taxon>
        <taxon>Agaricomycetidae</taxon>
        <taxon>Agaricales</taxon>
        <taxon>Marasmiineae</taxon>
        <taxon>Mycenaceae</taxon>
        <taxon>Mycena</taxon>
    </lineage>
</organism>
<evidence type="ECO:0000256" key="4">
    <source>
        <dbReference type="ARBA" id="ARBA00022692"/>
    </source>
</evidence>
<protein>
    <submittedName>
        <fullName evidence="9">BTB domain-containing protein</fullName>
    </submittedName>
</protein>
<dbReference type="InterPro" id="IPR044851">
    <property type="entry name" value="Wax_synthase"/>
</dbReference>
<evidence type="ECO:0000256" key="6">
    <source>
        <dbReference type="ARBA" id="ARBA00023136"/>
    </source>
</evidence>
<dbReference type="OrthoDB" id="1077582at2759"/>
<dbReference type="GO" id="GO:0006629">
    <property type="term" value="P:lipid metabolic process"/>
    <property type="evidence" value="ECO:0007669"/>
    <property type="project" value="InterPro"/>
</dbReference>
<dbReference type="Proteomes" id="UP000620124">
    <property type="component" value="Unassembled WGS sequence"/>
</dbReference>
<keyword evidence="3" id="KW-0808">Transferase</keyword>
<sequence length="385" mass="43093">MHLNIFVWRPFPYAYFTLYFGLIIFSLVAPSSPYRRLLFVPILLLTCRLLYDNEAGYLTSQLWFMTMLMASDYILLTDVQRELHQVPDAVDTRSPGITMRNIENAPLKTRIKWALQLFCNTRGVGWAHEPRFVFASRAPPNTSRINFILQQLARLCLCLLLFDLANLHAQWNPAFSLRLGMVAAGWRWRLVGTVVWAVGAGTAILAAHCTLSILAVGLCLSRPQDWPPLFGSLGDVTSVRRFWSRGWHQLLRRSLCAHGKFISHTLLQLPPKSVAASCVQICSAFALSGLAHYLGESMPIGFGRSGSLIFFGLQPPAIALEVLFAALFQRVGIVLPSPVGKALGLAWVVGWFTLTLPIMQDPLLQTGEMESRVNISLITGLWRRT</sequence>
<feature type="domain" description="Wax synthase" evidence="8">
    <location>
        <begin position="226"/>
        <end position="311"/>
    </location>
</feature>
<keyword evidence="6 7" id="KW-0472">Membrane</keyword>
<keyword evidence="10" id="KW-1185">Reference proteome</keyword>
<dbReference type="Pfam" id="PF13813">
    <property type="entry name" value="MBOAT_2"/>
    <property type="match status" value="1"/>
</dbReference>
<dbReference type="GO" id="GO:0008374">
    <property type="term" value="F:O-acyltransferase activity"/>
    <property type="evidence" value="ECO:0007669"/>
    <property type="project" value="InterPro"/>
</dbReference>
<evidence type="ECO:0000256" key="2">
    <source>
        <dbReference type="ARBA" id="ARBA00007282"/>
    </source>
</evidence>
<comment type="subcellular location">
    <subcellularLocation>
        <location evidence="1">Membrane</location>
        <topology evidence="1">Multi-pass membrane protein</topology>
    </subcellularLocation>
</comment>
<gene>
    <name evidence="9" type="ORF">MVEN_00198200</name>
</gene>
<reference evidence="9" key="1">
    <citation type="submission" date="2020-05" db="EMBL/GenBank/DDBJ databases">
        <title>Mycena genomes resolve the evolution of fungal bioluminescence.</title>
        <authorList>
            <person name="Tsai I.J."/>
        </authorList>
    </citation>
    <scope>NUCLEOTIDE SEQUENCE</scope>
    <source>
        <strain evidence="9">CCC161011</strain>
    </source>
</reference>
<comment type="caution">
    <text evidence="9">The sequence shown here is derived from an EMBL/GenBank/DDBJ whole genome shotgun (WGS) entry which is preliminary data.</text>
</comment>
<proteinExistence type="inferred from homology"/>
<accession>A0A8H6Z1I1</accession>
<keyword evidence="5 7" id="KW-1133">Transmembrane helix</keyword>
<dbReference type="PANTHER" id="PTHR31595:SF67">
    <property type="entry name" value="WAX SYNTHASE DOMAIN-CONTAINING PROTEIN"/>
    <property type="match status" value="1"/>
</dbReference>
<comment type="similarity">
    <text evidence="2">Belongs to the wax synthase family.</text>
</comment>
<keyword evidence="4 7" id="KW-0812">Transmembrane</keyword>
<name>A0A8H6Z1I1_9AGAR</name>
<evidence type="ECO:0000259" key="8">
    <source>
        <dbReference type="Pfam" id="PF13813"/>
    </source>
</evidence>
<dbReference type="InterPro" id="IPR032805">
    <property type="entry name" value="Wax_synthase_dom"/>
</dbReference>
<dbReference type="EMBL" id="JACAZI010000002">
    <property type="protein sequence ID" value="KAF7368734.1"/>
    <property type="molecule type" value="Genomic_DNA"/>
</dbReference>
<evidence type="ECO:0000256" key="3">
    <source>
        <dbReference type="ARBA" id="ARBA00022679"/>
    </source>
</evidence>
<evidence type="ECO:0000313" key="9">
    <source>
        <dbReference type="EMBL" id="KAF7368734.1"/>
    </source>
</evidence>
<evidence type="ECO:0000256" key="5">
    <source>
        <dbReference type="ARBA" id="ARBA00022989"/>
    </source>
</evidence>
<dbReference type="PANTHER" id="PTHR31595">
    <property type="entry name" value="LONG-CHAIN-ALCOHOL O-FATTY-ACYLTRANSFERASE 3-RELATED"/>
    <property type="match status" value="1"/>
</dbReference>
<dbReference type="AlphaFoldDB" id="A0A8H6Z1I1"/>